<feature type="transmembrane region" description="Helical" evidence="8">
    <location>
        <begin position="189"/>
        <end position="215"/>
    </location>
</feature>
<sequence length="451" mass="47558">MAATLLSPRRLRLRHPAQFVVAGFATTIAIGTLLLLLPVSAAGPGRAPFLVAVFTATSATCVTGLIVVDTPVYWTGFGETVILVLIQVGGFGIMTVGSLIGLLLSRRIGLRQRMTAQAERNALELGGVREVLLRVAGFSLAFEALAAVIITLRLWTAYDEPIGRAARNGIFHAVSAFNNAGFSLYSDNLIGFVSDPWICLTIAFAIILGGIGFPVLNELKGNLHDPTRWSLHTKLTLATTGVLLVVGTLAFIAFEWTNPATFGDLDTADSLLASFFQGVQPRTAGFNSVDTSALNESTLLVSSALMLIGAGSASTGGGIKVTTFALLAFVIWSETRGDPEVSLFGRRMPSTAQRQALSVALLGLGAGVIGTFVLLSVADVGMGSALYESFSAFGTVGLSTGITPALPELGQLALMGLMFLGRVGPITLFAALVLRQRQRLYRFPEERPIIG</sequence>
<dbReference type="GO" id="GO:0030001">
    <property type="term" value="P:metal ion transport"/>
    <property type="evidence" value="ECO:0007669"/>
    <property type="project" value="UniProtKB-ARBA"/>
</dbReference>
<feature type="transmembrane region" description="Helical" evidence="8">
    <location>
        <begin position="412"/>
        <end position="434"/>
    </location>
</feature>
<feature type="transmembrane region" description="Helical" evidence="8">
    <location>
        <begin position="131"/>
        <end position="155"/>
    </location>
</feature>
<keyword evidence="7 8" id="KW-0472">Membrane</keyword>
<feature type="transmembrane region" description="Helical" evidence="8">
    <location>
        <begin position="49"/>
        <end position="68"/>
    </location>
</feature>
<evidence type="ECO:0000256" key="5">
    <source>
        <dbReference type="ARBA" id="ARBA00022989"/>
    </source>
</evidence>
<keyword evidence="6" id="KW-0406">Ion transport</keyword>
<keyword evidence="2" id="KW-0813">Transport</keyword>
<dbReference type="GO" id="GO:0005886">
    <property type="term" value="C:plasma membrane"/>
    <property type="evidence" value="ECO:0007669"/>
    <property type="project" value="UniProtKB-SubCell"/>
</dbReference>
<organism evidence="9">
    <name type="scientific">uncultured Acidimicrobiales bacterium</name>
    <dbReference type="NCBI Taxonomy" id="310071"/>
    <lineage>
        <taxon>Bacteria</taxon>
        <taxon>Bacillati</taxon>
        <taxon>Actinomycetota</taxon>
        <taxon>Acidimicrobiia</taxon>
        <taxon>Acidimicrobiales</taxon>
        <taxon>environmental samples</taxon>
    </lineage>
</organism>
<evidence type="ECO:0000256" key="7">
    <source>
        <dbReference type="ARBA" id="ARBA00023136"/>
    </source>
</evidence>
<keyword evidence="4 8" id="KW-0812">Transmembrane</keyword>
<gene>
    <name evidence="9" type="ORF">AVDCRST_MAG20-1642</name>
</gene>
<dbReference type="InterPro" id="IPR003445">
    <property type="entry name" value="Cat_transpt"/>
</dbReference>
<keyword evidence="3" id="KW-1003">Cell membrane</keyword>
<feature type="transmembrane region" description="Helical" evidence="8">
    <location>
        <begin position="235"/>
        <end position="254"/>
    </location>
</feature>
<evidence type="ECO:0000256" key="1">
    <source>
        <dbReference type="ARBA" id="ARBA00004651"/>
    </source>
</evidence>
<dbReference type="PANTHER" id="PTHR32024:SF1">
    <property type="entry name" value="KTR SYSTEM POTASSIUM UPTAKE PROTEIN B"/>
    <property type="match status" value="1"/>
</dbReference>
<evidence type="ECO:0000256" key="8">
    <source>
        <dbReference type="SAM" id="Phobius"/>
    </source>
</evidence>
<comment type="subcellular location">
    <subcellularLocation>
        <location evidence="1">Cell membrane</location>
        <topology evidence="1">Multi-pass membrane protein</topology>
    </subcellularLocation>
</comment>
<evidence type="ECO:0000256" key="6">
    <source>
        <dbReference type="ARBA" id="ARBA00023065"/>
    </source>
</evidence>
<dbReference type="GO" id="GO:0008324">
    <property type="term" value="F:monoatomic cation transmembrane transporter activity"/>
    <property type="evidence" value="ECO:0007669"/>
    <property type="project" value="InterPro"/>
</dbReference>
<protein>
    <submittedName>
        <fullName evidence="9">KtrAB potassium uptake system, integral membrane component KtrB</fullName>
    </submittedName>
</protein>
<proteinExistence type="predicted"/>
<feature type="transmembrane region" description="Helical" evidence="8">
    <location>
        <begin position="80"/>
        <end position="104"/>
    </location>
</feature>
<evidence type="ECO:0000256" key="4">
    <source>
        <dbReference type="ARBA" id="ARBA00022692"/>
    </source>
</evidence>
<evidence type="ECO:0000256" key="3">
    <source>
        <dbReference type="ARBA" id="ARBA00022475"/>
    </source>
</evidence>
<accession>A0A6J4I0P8</accession>
<dbReference type="EMBL" id="CADCSY010000074">
    <property type="protein sequence ID" value="CAA9239187.1"/>
    <property type="molecule type" value="Genomic_DNA"/>
</dbReference>
<reference evidence="9" key="1">
    <citation type="submission" date="2020-02" db="EMBL/GenBank/DDBJ databases">
        <authorList>
            <person name="Meier V. D."/>
        </authorList>
    </citation>
    <scope>NUCLEOTIDE SEQUENCE</scope>
    <source>
        <strain evidence="9">AVDCRST_MAG20</strain>
    </source>
</reference>
<dbReference type="AlphaFoldDB" id="A0A6J4I0P8"/>
<name>A0A6J4I0P8_9ACTN</name>
<evidence type="ECO:0000313" key="9">
    <source>
        <dbReference type="EMBL" id="CAA9239187.1"/>
    </source>
</evidence>
<keyword evidence="5 8" id="KW-1133">Transmembrane helix</keyword>
<evidence type="ECO:0000256" key="2">
    <source>
        <dbReference type="ARBA" id="ARBA00022448"/>
    </source>
</evidence>
<feature type="transmembrane region" description="Helical" evidence="8">
    <location>
        <begin position="356"/>
        <end position="378"/>
    </location>
</feature>
<dbReference type="Pfam" id="PF02386">
    <property type="entry name" value="TrkH"/>
    <property type="match status" value="1"/>
</dbReference>
<feature type="transmembrane region" description="Helical" evidence="8">
    <location>
        <begin position="17"/>
        <end position="37"/>
    </location>
</feature>
<dbReference type="PANTHER" id="PTHR32024">
    <property type="entry name" value="TRK SYSTEM POTASSIUM UPTAKE PROTEIN TRKG-RELATED"/>
    <property type="match status" value="1"/>
</dbReference>
<feature type="transmembrane region" description="Helical" evidence="8">
    <location>
        <begin position="304"/>
        <end position="332"/>
    </location>
</feature>